<dbReference type="InterPro" id="IPR015422">
    <property type="entry name" value="PyrdxlP-dep_Trfase_small"/>
</dbReference>
<dbReference type="PIRSF" id="PIRSF000390">
    <property type="entry name" value="PLP_StrS"/>
    <property type="match status" value="1"/>
</dbReference>
<comment type="similarity">
    <text evidence="6 12">Belongs to the DegT/DnrJ/EryC1 family.</text>
</comment>
<evidence type="ECO:0000256" key="10">
    <source>
        <dbReference type="PIRSR" id="PIRSR000390-1"/>
    </source>
</evidence>
<evidence type="ECO:0000256" key="1">
    <source>
        <dbReference type="ARBA" id="ARBA00001933"/>
    </source>
</evidence>
<dbReference type="PANTHER" id="PTHR30244:SF34">
    <property type="entry name" value="DTDP-4-AMINO-4,6-DIDEOXYGALACTOSE TRANSAMINASE"/>
    <property type="match status" value="1"/>
</dbReference>
<dbReference type="EC" id="2.6.1.102" evidence="8"/>
<dbReference type="KEGG" id="bgok:Pr1d_39580"/>
<evidence type="ECO:0000256" key="11">
    <source>
        <dbReference type="PIRSR" id="PIRSR000390-2"/>
    </source>
</evidence>
<evidence type="ECO:0000256" key="5">
    <source>
        <dbReference type="ARBA" id="ARBA00022898"/>
    </source>
</evidence>
<dbReference type="Pfam" id="PF01041">
    <property type="entry name" value="DegT_DnrJ_EryC1"/>
    <property type="match status" value="1"/>
</dbReference>
<evidence type="ECO:0000256" key="2">
    <source>
        <dbReference type="ARBA" id="ARBA00005125"/>
    </source>
</evidence>
<dbReference type="OrthoDB" id="9810913at2"/>
<evidence type="ECO:0000256" key="12">
    <source>
        <dbReference type="RuleBase" id="RU004508"/>
    </source>
</evidence>
<comment type="cofactor">
    <cofactor evidence="1">
        <name>pyridoxal 5'-phosphate</name>
        <dbReference type="ChEBI" id="CHEBI:597326"/>
    </cofactor>
</comment>
<sequence length="382" mass="41461">MQRIYLSPPHMSPKDRELLLEAFDSNWIAPLGPHVDGLEDEFAEKLGVSHAVALSSGTAALHLALLVAGVGPGDVVITSTLTFAATANAIRYVGATPVFIDSERQSWNMDPELLEDELRVSAKLGRLPKAVLVVDVCGQCADWEPILSLCRQYGITVIEDAAEALGATYRGQQAGTLADIGCFSFNGNKIITTSGGGMLVTENSEWASQVRHLACQARDPALHYEHSQIGYNYRLSNLLAAVGRGQLTLLDERVAKRRANFDCYRNTLGELPGIEFMPEATFGQSTRWLSCLLLDPQVHSVSPSEVCAAMLAEEIELRPLWKPMHQQPVFIGCRVRNSGVADDLFQRGLCLPSGSNMSDSQLALVVDTLRSTLESGGCRHAA</sequence>
<proteinExistence type="inferred from homology"/>
<evidence type="ECO:0000256" key="6">
    <source>
        <dbReference type="ARBA" id="ARBA00037999"/>
    </source>
</evidence>
<evidence type="ECO:0000313" key="13">
    <source>
        <dbReference type="EMBL" id="QEG36643.1"/>
    </source>
</evidence>
<feature type="active site" description="Proton acceptor" evidence="10">
    <location>
        <position position="189"/>
    </location>
</feature>
<dbReference type="GO" id="GO:0102933">
    <property type="term" value="F:GDP-4-dehydro-6-deoxy-D-mannose-4-aminotransferase activity"/>
    <property type="evidence" value="ECO:0007669"/>
    <property type="project" value="UniProtKB-EC"/>
</dbReference>
<dbReference type="AlphaFoldDB" id="A0A5B9QRN4"/>
<evidence type="ECO:0000256" key="3">
    <source>
        <dbReference type="ARBA" id="ARBA00022576"/>
    </source>
</evidence>
<evidence type="ECO:0000256" key="9">
    <source>
        <dbReference type="ARBA" id="ARBA00074221"/>
    </source>
</evidence>
<keyword evidence="4 13" id="KW-0808">Transferase</keyword>
<comment type="pathway">
    <text evidence="2">Bacterial outer membrane biogenesis; LPS O-antigen biosynthesis.</text>
</comment>
<protein>
    <recommendedName>
        <fullName evidence="9">GDP-perosamine synthase</fullName>
        <ecNumber evidence="8">2.6.1.102</ecNumber>
    </recommendedName>
</protein>
<dbReference type="GO" id="GO:0030170">
    <property type="term" value="F:pyridoxal phosphate binding"/>
    <property type="evidence" value="ECO:0007669"/>
    <property type="project" value="TreeGrafter"/>
</dbReference>
<dbReference type="InterPro" id="IPR015421">
    <property type="entry name" value="PyrdxlP-dep_Trfase_major"/>
</dbReference>
<dbReference type="GO" id="GO:0000271">
    <property type="term" value="P:polysaccharide biosynthetic process"/>
    <property type="evidence" value="ECO:0007669"/>
    <property type="project" value="TreeGrafter"/>
</dbReference>
<keyword evidence="14" id="KW-1185">Reference proteome</keyword>
<accession>A0A5B9QRN4</accession>
<comment type="catalytic activity">
    <reaction evidence="7">
        <text>GDP-alpha-D-perosamine + 2-oxoglutarate = GDP-4-dehydro-alpha-D-rhamnose + L-glutamate</text>
        <dbReference type="Rhea" id="RHEA:36779"/>
        <dbReference type="ChEBI" id="CHEBI:16810"/>
        <dbReference type="ChEBI" id="CHEBI:29985"/>
        <dbReference type="ChEBI" id="CHEBI:57964"/>
        <dbReference type="ChEBI" id="CHEBI:73996"/>
        <dbReference type="EC" id="2.6.1.102"/>
    </reaction>
</comment>
<dbReference type="EMBL" id="CP042913">
    <property type="protein sequence ID" value="QEG36643.1"/>
    <property type="molecule type" value="Genomic_DNA"/>
</dbReference>
<dbReference type="Gene3D" id="3.90.1150.10">
    <property type="entry name" value="Aspartate Aminotransferase, domain 1"/>
    <property type="match status" value="1"/>
</dbReference>
<dbReference type="Proteomes" id="UP000323917">
    <property type="component" value="Chromosome"/>
</dbReference>
<dbReference type="SUPFAM" id="SSF53383">
    <property type="entry name" value="PLP-dependent transferases"/>
    <property type="match status" value="1"/>
</dbReference>
<dbReference type="CDD" id="cd00616">
    <property type="entry name" value="AHBA_syn"/>
    <property type="match status" value="1"/>
</dbReference>
<keyword evidence="5 11" id="KW-0663">Pyridoxal phosphate</keyword>
<dbReference type="FunFam" id="3.40.640.10:FF:000090">
    <property type="entry name" value="Pyridoxal phosphate-dependent aminotransferase"/>
    <property type="match status" value="1"/>
</dbReference>
<name>A0A5B9QRN4_9BACT</name>
<evidence type="ECO:0000313" key="14">
    <source>
        <dbReference type="Proteomes" id="UP000323917"/>
    </source>
</evidence>
<gene>
    <name evidence="13" type="primary">epsN_3</name>
    <name evidence="13" type="ORF">Pr1d_39580</name>
</gene>
<dbReference type="InterPro" id="IPR000653">
    <property type="entry name" value="DegT/StrS_aminotransferase"/>
</dbReference>
<keyword evidence="3 13" id="KW-0032">Aminotransferase</keyword>
<evidence type="ECO:0000256" key="7">
    <source>
        <dbReference type="ARBA" id="ARBA00051587"/>
    </source>
</evidence>
<evidence type="ECO:0000256" key="4">
    <source>
        <dbReference type="ARBA" id="ARBA00022679"/>
    </source>
</evidence>
<dbReference type="PANTHER" id="PTHR30244">
    <property type="entry name" value="TRANSAMINASE"/>
    <property type="match status" value="1"/>
</dbReference>
<organism evidence="13 14">
    <name type="scientific">Bythopirellula goksoeyrii</name>
    <dbReference type="NCBI Taxonomy" id="1400387"/>
    <lineage>
        <taxon>Bacteria</taxon>
        <taxon>Pseudomonadati</taxon>
        <taxon>Planctomycetota</taxon>
        <taxon>Planctomycetia</taxon>
        <taxon>Pirellulales</taxon>
        <taxon>Lacipirellulaceae</taxon>
        <taxon>Bythopirellula</taxon>
    </lineage>
</organism>
<dbReference type="RefSeq" id="WP_148074964.1">
    <property type="nucleotide sequence ID" value="NZ_CP042913.1"/>
</dbReference>
<feature type="modified residue" description="N6-(pyridoxal phosphate)lysine" evidence="11">
    <location>
        <position position="189"/>
    </location>
</feature>
<evidence type="ECO:0000256" key="8">
    <source>
        <dbReference type="ARBA" id="ARBA00066317"/>
    </source>
</evidence>
<dbReference type="InterPro" id="IPR015424">
    <property type="entry name" value="PyrdxlP-dep_Trfase"/>
</dbReference>
<dbReference type="Gene3D" id="3.40.640.10">
    <property type="entry name" value="Type I PLP-dependent aspartate aminotransferase-like (Major domain)"/>
    <property type="match status" value="1"/>
</dbReference>
<reference evidence="13 14" key="1">
    <citation type="submission" date="2019-08" db="EMBL/GenBank/DDBJ databases">
        <title>Deep-cultivation of Planctomycetes and their phenomic and genomic characterization uncovers novel biology.</title>
        <authorList>
            <person name="Wiegand S."/>
            <person name="Jogler M."/>
            <person name="Boedeker C."/>
            <person name="Pinto D."/>
            <person name="Vollmers J."/>
            <person name="Rivas-Marin E."/>
            <person name="Kohn T."/>
            <person name="Peeters S.H."/>
            <person name="Heuer A."/>
            <person name="Rast P."/>
            <person name="Oberbeckmann S."/>
            <person name="Bunk B."/>
            <person name="Jeske O."/>
            <person name="Meyerdierks A."/>
            <person name="Storesund J.E."/>
            <person name="Kallscheuer N."/>
            <person name="Luecker S."/>
            <person name="Lage O.M."/>
            <person name="Pohl T."/>
            <person name="Merkel B.J."/>
            <person name="Hornburger P."/>
            <person name="Mueller R.-W."/>
            <person name="Bruemmer F."/>
            <person name="Labrenz M."/>
            <person name="Spormann A.M."/>
            <person name="Op den Camp H."/>
            <person name="Overmann J."/>
            <person name="Amann R."/>
            <person name="Jetten M.S.M."/>
            <person name="Mascher T."/>
            <person name="Medema M.H."/>
            <person name="Devos D.P."/>
            <person name="Kaster A.-K."/>
            <person name="Ovreas L."/>
            <person name="Rohde M."/>
            <person name="Galperin M.Y."/>
            <person name="Jogler C."/>
        </authorList>
    </citation>
    <scope>NUCLEOTIDE SEQUENCE [LARGE SCALE GENOMIC DNA]</scope>
    <source>
        <strain evidence="13 14">Pr1d</strain>
    </source>
</reference>